<gene>
    <name evidence="1" type="ORF">K1T71_011253</name>
</gene>
<reference evidence="1 2" key="1">
    <citation type="journal article" date="2021" name="Front. Genet.">
        <title>Chromosome-Level Genome Assembly Reveals Significant Gene Expansion in the Toll and IMD Signaling Pathways of Dendrolimus kikuchii.</title>
        <authorList>
            <person name="Zhou J."/>
            <person name="Wu P."/>
            <person name="Xiong Z."/>
            <person name="Liu N."/>
            <person name="Zhao N."/>
            <person name="Ji M."/>
            <person name="Qiu Y."/>
            <person name="Yang B."/>
        </authorList>
    </citation>
    <scope>NUCLEOTIDE SEQUENCE [LARGE SCALE GENOMIC DNA]</scope>
    <source>
        <strain evidence="1">Ann1</strain>
    </source>
</reference>
<evidence type="ECO:0000313" key="2">
    <source>
        <dbReference type="Proteomes" id="UP000824533"/>
    </source>
</evidence>
<comment type="caution">
    <text evidence="1">The sequence shown here is derived from an EMBL/GenBank/DDBJ whole genome shotgun (WGS) entry which is preliminary data.</text>
</comment>
<evidence type="ECO:0000313" key="1">
    <source>
        <dbReference type="EMBL" id="KAJ0173077.1"/>
    </source>
</evidence>
<dbReference type="Proteomes" id="UP000824533">
    <property type="component" value="Linkage Group LG20"/>
</dbReference>
<accession>A0ACC1CNL7</accession>
<keyword evidence="2" id="KW-1185">Reference proteome</keyword>
<protein>
    <submittedName>
        <fullName evidence="1">Uncharacterized protein</fullName>
    </submittedName>
</protein>
<proteinExistence type="predicted"/>
<name>A0ACC1CNL7_9NEOP</name>
<organism evidence="1 2">
    <name type="scientific">Dendrolimus kikuchii</name>
    <dbReference type="NCBI Taxonomy" id="765133"/>
    <lineage>
        <taxon>Eukaryota</taxon>
        <taxon>Metazoa</taxon>
        <taxon>Ecdysozoa</taxon>
        <taxon>Arthropoda</taxon>
        <taxon>Hexapoda</taxon>
        <taxon>Insecta</taxon>
        <taxon>Pterygota</taxon>
        <taxon>Neoptera</taxon>
        <taxon>Endopterygota</taxon>
        <taxon>Lepidoptera</taxon>
        <taxon>Glossata</taxon>
        <taxon>Ditrysia</taxon>
        <taxon>Bombycoidea</taxon>
        <taxon>Lasiocampidae</taxon>
        <taxon>Dendrolimus</taxon>
    </lineage>
</organism>
<dbReference type="EMBL" id="CM034406">
    <property type="protein sequence ID" value="KAJ0173077.1"/>
    <property type="molecule type" value="Genomic_DNA"/>
</dbReference>
<sequence>MATLELEGKTLGDKHRYYNKLLKEALTNGSSENITVDYTGDIKNLLDIDLANCNKNVEAILKAFQSTDSLYWSHAIKRCVWLIKDESYAHIINPEYVYNELLPFMTKQAFNKLMLRIRLTLKDETRVEEFYRYIKERDEETAFKWLQHCSLPFVTNVVEESGNEIPKYILERLFRRSFTIFETYIKENDDTWRVMQNSKFLLNFDTEKYLNIVKSQSNFSRPRFTAKNTKLIMKRSPHIILKDFEFFSNQIHWPTLAKYIKSEDVPHFLTNYVKISQYSITYHHLKYFVRHMPNENKFQSIKAVFIDKNDNTDSNNEHNLNVFWPKEIKDSYSDTDTYQWYLFAPFKVAFYDLTKLIKAESSPGDRNKILTVLIGCAKADPGNIKMLLQYYKEKHINEPFNFKAQFIDTLLKKTKAHRYNEETWKVLNQLFFSMEVYGESTRYVQKYIEHIIIYNSIHKIENPKIIERKFKFNTLKLHQHNLNSFEKDIVFEYLCGYLTKKLENQKTLYESDFKATLALLENLFSLLNDWDKELKEYPKVLNKLKELLVIKDKNRWNDNDLAVFYNCNKSWKRSMFEESIILYPSDEVCVNALKHDPDLLKRHQLRVDELRCDDTLTTRRVLNKLRIYWPHTIAVEWTEGYLKQFHHDPKTNLSSVVKGLMALLETEKILPIIKRFAPDDTKIKWDEDNLLLLSIRKHIAKNLHLARPPLAIDDILLYAKGDYVQYTVSSLVSTIYNLNRAQSKKDIMKLIHGPVSLQKFGIRLALLKINSDELTTLFMNIWRNTNNLSIRTTLFTTTFVMLRKEKNIVIGQKILELLCTFVDNLTHDDDKIIYKQLSQVNNVPSFAKGKFYEKSYFFLRSLPAKKNCEGFLKLIINSSAELMEFLNPQFIENELLKGTCDTFHLQDCNVCDIIASYLLCCKDVETQQKRFDNVLYPILKQHLKSWNDEYDGKKIVKLNFDKLFSVLLERVWNTIAVDDVIIPDKLFSHISLAISTAPEVSVEINYRMITLWKLVAAIMKALNENSINKITEKTEKTHSKKMTRHRTYGYNTKIWNDYFVRCIPIFVIEWTKYLKEDIEKYDSTVFILYKDILADLFSTMFYLSDFDLMDVVKYIMLESNNCIHSYLLAIYLCPKTLRDGNQRAKFEEIQSIILAHPSSIVKMHFHEKYFHQLTCRN</sequence>